<dbReference type="Gene3D" id="1.20.1560.10">
    <property type="entry name" value="ABC transporter type 1, transmembrane domain"/>
    <property type="match status" value="1"/>
</dbReference>
<dbReference type="PROSITE" id="PS50929">
    <property type="entry name" value="ABC_TM1F"/>
    <property type="match status" value="1"/>
</dbReference>
<gene>
    <name evidence="12" type="ORF">M0638_05370</name>
</gene>
<evidence type="ECO:0000313" key="13">
    <source>
        <dbReference type="Proteomes" id="UP001139516"/>
    </source>
</evidence>
<evidence type="ECO:0000256" key="3">
    <source>
        <dbReference type="ARBA" id="ARBA00022475"/>
    </source>
</evidence>
<keyword evidence="4 9" id="KW-0812">Transmembrane</keyword>
<keyword evidence="6 12" id="KW-0067">ATP-binding</keyword>
<dbReference type="Pfam" id="PF00005">
    <property type="entry name" value="ABC_tran"/>
    <property type="match status" value="1"/>
</dbReference>
<feature type="domain" description="ABC transmembrane type-1" evidence="11">
    <location>
        <begin position="30"/>
        <end position="310"/>
    </location>
</feature>
<keyword evidence="13" id="KW-1185">Reference proteome</keyword>
<dbReference type="Pfam" id="PF00664">
    <property type="entry name" value="ABC_membrane"/>
    <property type="match status" value="1"/>
</dbReference>
<dbReference type="CDD" id="cd18552">
    <property type="entry name" value="ABC_6TM_MsbA_like"/>
    <property type="match status" value="1"/>
</dbReference>
<feature type="transmembrane region" description="Helical" evidence="9">
    <location>
        <begin position="169"/>
        <end position="186"/>
    </location>
</feature>
<dbReference type="GO" id="GO:0005886">
    <property type="term" value="C:plasma membrane"/>
    <property type="evidence" value="ECO:0007669"/>
    <property type="project" value="UniProtKB-SubCell"/>
</dbReference>
<organism evidence="12 13">
    <name type="scientific">Roseomonas acroporae</name>
    <dbReference type="NCBI Taxonomy" id="2937791"/>
    <lineage>
        <taxon>Bacteria</taxon>
        <taxon>Pseudomonadati</taxon>
        <taxon>Pseudomonadota</taxon>
        <taxon>Alphaproteobacteria</taxon>
        <taxon>Acetobacterales</taxon>
        <taxon>Roseomonadaceae</taxon>
        <taxon>Roseomonas</taxon>
    </lineage>
</organism>
<dbReference type="EMBL" id="JALPRX010000018">
    <property type="protein sequence ID" value="MCK8783810.1"/>
    <property type="molecule type" value="Genomic_DNA"/>
</dbReference>
<dbReference type="FunFam" id="3.40.50.300:FF:000221">
    <property type="entry name" value="Multidrug ABC transporter ATP-binding protein"/>
    <property type="match status" value="1"/>
</dbReference>
<feature type="transmembrane region" description="Helical" evidence="9">
    <location>
        <begin position="28"/>
        <end position="49"/>
    </location>
</feature>
<protein>
    <submittedName>
        <fullName evidence="12">ABC transporter ATP-binding protein/permease</fullName>
    </submittedName>
</protein>
<dbReference type="InterPro" id="IPR017871">
    <property type="entry name" value="ABC_transporter-like_CS"/>
</dbReference>
<dbReference type="PANTHER" id="PTHR43394">
    <property type="entry name" value="ATP-DEPENDENT PERMEASE MDL1, MITOCHONDRIAL"/>
    <property type="match status" value="1"/>
</dbReference>
<keyword evidence="5" id="KW-0547">Nucleotide-binding</keyword>
<evidence type="ECO:0000259" key="11">
    <source>
        <dbReference type="PROSITE" id="PS50929"/>
    </source>
</evidence>
<dbReference type="GO" id="GO:0016887">
    <property type="term" value="F:ATP hydrolysis activity"/>
    <property type="evidence" value="ECO:0007669"/>
    <property type="project" value="InterPro"/>
</dbReference>
<dbReference type="PROSITE" id="PS50893">
    <property type="entry name" value="ABC_TRANSPORTER_2"/>
    <property type="match status" value="1"/>
</dbReference>
<dbReference type="InterPro" id="IPR039421">
    <property type="entry name" value="Type_1_exporter"/>
</dbReference>
<dbReference type="InterPro" id="IPR011527">
    <property type="entry name" value="ABC1_TM_dom"/>
</dbReference>
<dbReference type="InterPro" id="IPR003439">
    <property type="entry name" value="ABC_transporter-like_ATP-bd"/>
</dbReference>
<evidence type="ECO:0000313" key="12">
    <source>
        <dbReference type="EMBL" id="MCK8783810.1"/>
    </source>
</evidence>
<dbReference type="InterPro" id="IPR036640">
    <property type="entry name" value="ABC1_TM_sf"/>
</dbReference>
<dbReference type="InterPro" id="IPR027417">
    <property type="entry name" value="P-loop_NTPase"/>
</dbReference>
<evidence type="ECO:0000256" key="9">
    <source>
        <dbReference type="SAM" id="Phobius"/>
    </source>
</evidence>
<dbReference type="GO" id="GO:0005524">
    <property type="term" value="F:ATP binding"/>
    <property type="evidence" value="ECO:0007669"/>
    <property type="project" value="UniProtKB-KW"/>
</dbReference>
<dbReference type="PANTHER" id="PTHR43394:SF1">
    <property type="entry name" value="ATP-BINDING CASSETTE SUB-FAMILY B MEMBER 10, MITOCHONDRIAL"/>
    <property type="match status" value="1"/>
</dbReference>
<dbReference type="SMART" id="SM00382">
    <property type="entry name" value="AAA"/>
    <property type="match status" value="1"/>
</dbReference>
<keyword evidence="3" id="KW-1003">Cell membrane</keyword>
<sequence length="587" mass="61377">MATPLADPSTRALLGRLWRAYLRHHPGGILLALACTAAVAGLTALYPVVIQRAFDMVMRNDPRILAVIPPVIIVITAAKAAVQYGQAVSIQAVVLRVIESLQLDLFRALTRADLATVAREAPARHAARFTADAAQIREALGKAVNAVADALTVIGLVASMIYLDWQMSLIAALLYPLAAAPILKLGKRIRRASGGMQERVGETAAMLNESFGAARVVRTYRLEAQEEARAAAAFAGLRAALLGMARNRARVDPILEALGGLAVAAVLYFVGWRVSAGLGTVGDFTGFVTALLLASRPVRALGSLNAALQEGLAGLARVFAVMDEKPTLVDAPGAVALPPGHGEIVFDHVGFRYDGVPDAALADLSFTARPGETVALVGPSGAGKSTALALVPRLYEVTAGAIRLDGADLRAVTVESLRDAIAYVGQDAVLFDDTAFSNIACGRPGATAAEVEEAARAAAAHDFIAALPQGYATPLGPAGSRLSGGQRQRVSLARALLRDPRVLLLDEATSALDAENEAAVQRALARLRAGRTTLVIAHRLSTVRDADRIVVMEAGRAVEQGTHAELMAAGGLYARLVRTQAFAAEPA</sequence>
<dbReference type="Gene3D" id="3.40.50.300">
    <property type="entry name" value="P-loop containing nucleotide triphosphate hydrolases"/>
    <property type="match status" value="1"/>
</dbReference>
<name>A0A9X2BWE8_9PROT</name>
<dbReference type="SUPFAM" id="SSF90123">
    <property type="entry name" value="ABC transporter transmembrane region"/>
    <property type="match status" value="1"/>
</dbReference>
<evidence type="ECO:0000256" key="1">
    <source>
        <dbReference type="ARBA" id="ARBA00004651"/>
    </source>
</evidence>
<evidence type="ECO:0000256" key="4">
    <source>
        <dbReference type="ARBA" id="ARBA00022692"/>
    </source>
</evidence>
<comment type="subcellular location">
    <subcellularLocation>
        <location evidence="1">Cell membrane</location>
        <topology evidence="1">Multi-pass membrane protein</topology>
    </subcellularLocation>
</comment>
<accession>A0A9X2BWE8</accession>
<dbReference type="PROSITE" id="PS00211">
    <property type="entry name" value="ABC_TRANSPORTER_1"/>
    <property type="match status" value="1"/>
</dbReference>
<evidence type="ECO:0000256" key="6">
    <source>
        <dbReference type="ARBA" id="ARBA00022840"/>
    </source>
</evidence>
<dbReference type="SUPFAM" id="SSF52540">
    <property type="entry name" value="P-loop containing nucleoside triphosphate hydrolases"/>
    <property type="match status" value="1"/>
</dbReference>
<keyword evidence="7 9" id="KW-1133">Transmembrane helix</keyword>
<dbReference type="InterPro" id="IPR003593">
    <property type="entry name" value="AAA+_ATPase"/>
</dbReference>
<evidence type="ECO:0000256" key="2">
    <source>
        <dbReference type="ARBA" id="ARBA00022448"/>
    </source>
</evidence>
<dbReference type="AlphaFoldDB" id="A0A9X2BWE8"/>
<proteinExistence type="predicted"/>
<feature type="domain" description="ABC transporter" evidence="10">
    <location>
        <begin position="344"/>
        <end position="579"/>
    </location>
</feature>
<reference evidence="12" key="1">
    <citation type="submission" date="2022-04" db="EMBL/GenBank/DDBJ databases">
        <title>Roseomonas acroporae sp. nov., isolated from coral Acropora digitifera.</title>
        <authorList>
            <person name="Sun H."/>
        </authorList>
    </citation>
    <scope>NUCLEOTIDE SEQUENCE</scope>
    <source>
        <strain evidence="12">NAR14</strain>
    </source>
</reference>
<keyword evidence="8 9" id="KW-0472">Membrane</keyword>
<dbReference type="Proteomes" id="UP001139516">
    <property type="component" value="Unassembled WGS sequence"/>
</dbReference>
<evidence type="ECO:0000256" key="7">
    <source>
        <dbReference type="ARBA" id="ARBA00022989"/>
    </source>
</evidence>
<feature type="transmembrane region" description="Helical" evidence="9">
    <location>
        <begin position="254"/>
        <end position="270"/>
    </location>
</feature>
<evidence type="ECO:0000259" key="10">
    <source>
        <dbReference type="PROSITE" id="PS50893"/>
    </source>
</evidence>
<keyword evidence="2" id="KW-0813">Transport</keyword>
<dbReference type="GO" id="GO:0015421">
    <property type="term" value="F:ABC-type oligopeptide transporter activity"/>
    <property type="evidence" value="ECO:0007669"/>
    <property type="project" value="TreeGrafter"/>
</dbReference>
<evidence type="ECO:0000256" key="8">
    <source>
        <dbReference type="ARBA" id="ARBA00023136"/>
    </source>
</evidence>
<comment type="caution">
    <text evidence="12">The sequence shown here is derived from an EMBL/GenBank/DDBJ whole genome shotgun (WGS) entry which is preliminary data.</text>
</comment>
<evidence type="ECO:0000256" key="5">
    <source>
        <dbReference type="ARBA" id="ARBA00022741"/>
    </source>
</evidence>